<proteinExistence type="predicted"/>
<dbReference type="InterPro" id="IPR009622">
    <property type="entry name" value="NDUFAF4"/>
</dbReference>
<feature type="region of interest" description="Disordered" evidence="1">
    <location>
        <begin position="85"/>
        <end position="107"/>
    </location>
</feature>
<reference evidence="2 3" key="1">
    <citation type="journal article" date="2018" name="Gigascience">
        <title>Genomes of trombidid mites reveal novel predicted allergens and laterally-transferred genes associated with secondary metabolism.</title>
        <authorList>
            <person name="Dong X."/>
            <person name="Chaisiri K."/>
            <person name="Xia D."/>
            <person name="Armstrong S.D."/>
            <person name="Fang Y."/>
            <person name="Donnelly M.J."/>
            <person name="Kadowaki T."/>
            <person name="McGarry J.W."/>
            <person name="Darby A.C."/>
            <person name="Makepeace B.L."/>
        </authorList>
    </citation>
    <scope>NUCLEOTIDE SEQUENCE [LARGE SCALE GENOMIC DNA]</scope>
    <source>
        <strain evidence="2">UoL-UT</strain>
    </source>
</reference>
<accession>A0A443S4T5</accession>
<dbReference type="GO" id="GO:0032981">
    <property type="term" value="P:mitochondrial respiratory chain complex I assembly"/>
    <property type="evidence" value="ECO:0007669"/>
    <property type="project" value="InterPro"/>
</dbReference>
<feature type="non-terminal residue" evidence="2">
    <location>
        <position position="170"/>
    </location>
</feature>
<evidence type="ECO:0000256" key="1">
    <source>
        <dbReference type="SAM" id="MobiDB-lite"/>
    </source>
</evidence>
<dbReference type="GO" id="GO:0005739">
    <property type="term" value="C:mitochondrion"/>
    <property type="evidence" value="ECO:0007669"/>
    <property type="project" value="TreeGrafter"/>
</dbReference>
<dbReference type="Proteomes" id="UP000288716">
    <property type="component" value="Unassembled WGS sequence"/>
</dbReference>
<dbReference type="VEuPathDB" id="VectorBase:LDEU009500"/>
<dbReference type="OrthoDB" id="2434756at2759"/>
<keyword evidence="3" id="KW-1185">Reference proteome</keyword>
<gene>
    <name evidence="2" type="ORF">B4U80_08220</name>
</gene>
<dbReference type="Pfam" id="PF06784">
    <property type="entry name" value="UPF0240"/>
    <property type="match status" value="1"/>
</dbReference>
<dbReference type="EMBL" id="NCKV01008495">
    <property type="protein sequence ID" value="RWS22540.1"/>
    <property type="molecule type" value="Genomic_DNA"/>
</dbReference>
<evidence type="ECO:0000313" key="3">
    <source>
        <dbReference type="Proteomes" id="UP000288716"/>
    </source>
</evidence>
<dbReference type="AlphaFoldDB" id="A0A443S4T5"/>
<dbReference type="PANTHER" id="PTHR13338">
    <property type="entry name" value="UPF0240 PROTEIN"/>
    <property type="match status" value="1"/>
</dbReference>
<evidence type="ECO:0000313" key="2">
    <source>
        <dbReference type="EMBL" id="RWS22540.1"/>
    </source>
</evidence>
<dbReference type="PANTHER" id="PTHR13338:SF4">
    <property type="entry name" value="NADH DEHYDROGENASE [UBIQUINONE] 1 ALPHA SUBCOMPLEX ASSEMBLY FACTOR 4"/>
    <property type="match status" value="1"/>
</dbReference>
<protein>
    <recommendedName>
        <fullName evidence="4">NADH dehydrogenase [ubiquinone] 1 alpha subcomplex assembly factor 4</fullName>
    </recommendedName>
</protein>
<organism evidence="2 3">
    <name type="scientific">Leptotrombidium deliense</name>
    <dbReference type="NCBI Taxonomy" id="299467"/>
    <lineage>
        <taxon>Eukaryota</taxon>
        <taxon>Metazoa</taxon>
        <taxon>Ecdysozoa</taxon>
        <taxon>Arthropoda</taxon>
        <taxon>Chelicerata</taxon>
        <taxon>Arachnida</taxon>
        <taxon>Acari</taxon>
        <taxon>Acariformes</taxon>
        <taxon>Trombidiformes</taxon>
        <taxon>Prostigmata</taxon>
        <taxon>Anystina</taxon>
        <taxon>Parasitengona</taxon>
        <taxon>Trombiculoidea</taxon>
        <taxon>Trombiculidae</taxon>
        <taxon>Leptotrombidium</taxon>
    </lineage>
</organism>
<evidence type="ECO:0008006" key="4">
    <source>
        <dbReference type="Google" id="ProtNLM"/>
    </source>
</evidence>
<sequence>MVWEYIRKAVNRLYGHFIKRPMQAFNVERRTEKLLDSQVKRVAPRHPHTQEKFDSIAKANPDIKKELEEKREDLLTRLKTIKITSDEKSEEETDKSKLPKQRSPPEELIYGIKEPENIPVGKLSLRQIIDILSVSHNNPAEFTIENASKHYKVDEEKLKSMLSYFHIFRV</sequence>
<dbReference type="STRING" id="299467.A0A443S4T5"/>
<name>A0A443S4T5_9ACAR</name>
<comment type="caution">
    <text evidence="2">The sequence shown here is derived from an EMBL/GenBank/DDBJ whole genome shotgun (WGS) entry which is preliminary data.</text>
</comment>